<evidence type="ECO:0000313" key="4">
    <source>
        <dbReference type="Proteomes" id="UP000238350"/>
    </source>
</evidence>
<dbReference type="InterPro" id="IPR013763">
    <property type="entry name" value="Cyclin-like_dom"/>
</dbReference>
<dbReference type="Pfam" id="PF00134">
    <property type="entry name" value="Cyclin_N"/>
    <property type="match status" value="1"/>
</dbReference>
<dbReference type="GO" id="GO:0016301">
    <property type="term" value="F:kinase activity"/>
    <property type="evidence" value="ECO:0007669"/>
    <property type="project" value="UniProtKB-KW"/>
</dbReference>
<organism evidence="3 4">
    <name type="scientific">Wickerhamiella sorbophila</name>
    <dbReference type="NCBI Taxonomy" id="45607"/>
    <lineage>
        <taxon>Eukaryota</taxon>
        <taxon>Fungi</taxon>
        <taxon>Dikarya</taxon>
        <taxon>Ascomycota</taxon>
        <taxon>Saccharomycotina</taxon>
        <taxon>Dipodascomycetes</taxon>
        <taxon>Dipodascales</taxon>
        <taxon>Trichomonascaceae</taxon>
        <taxon>Wickerhamiella</taxon>
    </lineage>
</organism>
<keyword evidence="1" id="KW-0195">Cyclin</keyword>
<dbReference type="SUPFAM" id="SSF47954">
    <property type="entry name" value="Cyclin-like"/>
    <property type="match status" value="2"/>
</dbReference>
<comment type="similarity">
    <text evidence="1">Belongs to the cyclin family.</text>
</comment>
<dbReference type="InterPro" id="IPR036915">
    <property type="entry name" value="Cyclin-like_sf"/>
</dbReference>
<dbReference type="STRING" id="45607.A0A2T0FIL5"/>
<keyword evidence="3" id="KW-0808">Transferase</keyword>
<dbReference type="EMBL" id="NDIQ01000021">
    <property type="protein sequence ID" value="PRT54825.1"/>
    <property type="molecule type" value="Genomic_DNA"/>
</dbReference>
<reference evidence="3 4" key="1">
    <citation type="submission" date="2017-04" db="EMBL/GenBank/DDBJ databases">
        <title>Genome sequencing of [Candida] sorbophila.</title>
        <authorList>
            <person name="Ahn J.O."/>
        </authorList>
    </citation>
    <scope>NUCLEOTIDE SEQUENCE [LARGE SCALE GENOMIC DNA]</scope>
    <source>
        <strain evidence="3 4">DS02</strain>
    </source>
</reference>
<keyword evidence="4" id="KW-1185">Reference proteome</keyword>
<dbReference type="GeneID" id="36516193"/>
<dbReference type="CDD" id="cd20546">
    <property type="entry name" value="CYCLIN_SpCG1C_ScCTK2-like_rpt2"/>
    <property type="match status" value="1"/>
</dbReference>
<feature type="domain" description="Cyclin-like" evidence="2">
    <location>
        <begin position="148"/>
        <end position="228"/>
    </location>
</feature>
<sequence>MQPSIIKVSRPYLASGQIELLQHQTGMAGPEGNQKKMQGFRLARGICRQLHFPINTFATAMVLFHRTTLFNPTKDLSLVVLVCSCILLATKIEDTPKKCRDIVASAFKYRNHAASTKEIDDLRLTVLNFEQRVLQTDVFDFRFSQAHQYVIKIAHTLKLAKKTASMAWTIATDMYACEVALKRPAHTTAFACIVLAAKLLDEKIFPLNSATYKSSRTAVNECLSDLLKFYKANYHETLLSALEIDARLFDKIYEPIRREQESQTTSFPQQSYFGLAIRDWSVSETGTARYILNWGIKNVGDELIS</sequence>
<dbReference type="SMART" id="SM00385">
    <property type="entry name" value="CYCLIN"/>
    <property type="match status" value="2"/>
</dbReference>
<dbReference type="Gene3D" id="1.10.472.10">
    <property type="entry name" value="Cyclin-like"/>
    <property type="match status" value="2"/>
</dbReference>
<accession>A0A2T0FIL5</accession>
<evidence type="ECO:0000259" key="2">
    <source>
        <dbReference type="SMART" id="SM00385"/>
    </source>
</evidence>
<dbReference type="PANTHER" id="PTHR10026">
    <property type="entry name" value="CYCLIN"/>
    <property type="match status" value="1"/>
</dbReference>
<proteinExistence type="inferred from homology"/>
<dbReference type="GO" id="GO:0016538">
    <property type="term" value="F:cyclin-dependent protein serine/threonine kinase regulator activity"/>
    <property type="evidence" value="ECO:0007669"/>
    <property type="project" value="InterPro"/>
</dbReference>
<dbReference type="OrthoDB" id="4951845at2759"/>
<keyword evidence="3" id="KW-0418">Kinase</keyword>
<dbReference type="Proteomes" id="UP000238350">
    <property type="component" value="Unassembled WGS sequence"/>
</dbReference>
<dbReference type="GO" id="GO:0006357">
    <property type="term" value="P:regulation of transcription by RNA polymerase II"/>
    <property type="evidence" value="ECO:0007669"/>
    <property type="project" value="InterPro"/>
</dbReference>
<feature type="domain" description="Cyclin-like" evidence="2">
    <location>
        <begin position="41"/>
        <end position="128"/>
    </location>
</feature>
<dbReference type="AlphaFoldDB" id="A0A2T0FIL5"/>
<name>A0A2T0FIL5_9ASCO</name>
<gene>
    <name evidence="3" type="ORF">B9G98_02445</name>
</gene>
<dbReference type="InterPro" id="IPR043198">
    <property type="entry name" value="Cyclin/Ssn8"/>
</dbReference>
<protein>
    <submittedName>
        <fullName evidence="3">CTD kinase subunit beta</fullName>
    </submittedName>
</protein>
<evidence type="ECO:0000313" key="3">
    <source>
        <dbReference type="EMBL" id="PRT54825.1"/>
    </source>
</evidence>
<dbReference type="RefSeq" id="XP_024664770.1">
    <property type="nucleotide sequence ID" value="XM_024809002.1"/>
</dbReference>
<evidence type="ECO:0000256" key="1">
    <source>
        <dbReference type="RuleBase" id="RU000383"/>
    </source>
</evidence>
<comment type="caution">
    <text evidence="3">The sequence shown here is derived from an EMBL/GenBank/DDBJ whole genome shotgun (WGS) entry which is preliminary data.</text>
</comment>
<dbReference type="InterPro" id="IPR006671">
    <property type="entry name" value="Cyclin_N"/>
</dbReference>